<dbReference type="AlphaFoldDB" id="A0A194URC2"/>
<reference evidence="2" key="1">
    <citation type="submission" date="2014-12" db="EMBL/GenBank/DDBJ databases">
        <title>Genome Sequence of Valsa Canker Pathogens Uncovers a Specific Adaption of Colonization on Woody Bark.</title>
        <authorList>
            <person name="Yin Z."/>
            <person name="Liu H."/>
            <person name="Gao X."/>
            <person name="Li Z."/>
            <person name="Song N."/>
            <person name="Ke X."/>
            <person name="Dai Q."/>
            <person name="Wu Y."/>
            <person name="Sun Y."/>
            <person name="Xu J.-R."/>
            <person name="Kang Z.K."/>
            <person name="Wang L."/>
            <person name="Huang L."/>
        </authorList>
    </citation>
    <scope>NUCLEOTIDE SEQUENCE [LARGE SCALE GENOMIC DNA]</scope>
    <source>
        <strain evidence="2">SXYL134</strain>
    </source>
</reference>
<dbReference type="Proteomes" id="UP000078576">
    <property type="component" value="Unassembled WGS sequence"/>
</dbReference>
<dbReference type="OrthoDB" id="2544694at2759"/>
<accession>A0A194URC2</accession>
<protein>
    <submittedName>
        <fullName evidence="1">Uncharacterized protein</fullName>
    </submittedName>
</protein>
<dbReference type="EMBL" id="KN714672">
    <property type="protein sequence ID" value="KUI54198.1"/>
    <property type="molecule type" value="Genomic_DNA"/>
</dbReference>
<evidence type="ECO:0000313" key="2">
    <source>
        <dbReference type="Proteomes" id="UP000078576"/>
    </source>
</evidence>
<keyword evidence="2" id="KW-1185">Reference proteome</keyword>
<organism evidence="1 2">
    <name type="scientific">Cytospora mali</name>
    <name type="common">Apple Valsa canker fungus</name>
    <name type="synonym">Valsa mali</name>
    <dbReference type="NCBI Taxonomy" id="578113"/>
    <lineage>
        <taxon>Eukaryota</taxon>
        <taxon>Fungi</taxon>
        <taxon>Dikarya</taxon>
        <taxon>Ascomycota</taxon>
        <taxon>Pezizomycotina</taxon>
        <taxon>Sordariomycetes</taxon>
        <taxon>Sordariomycetidae</taxon>
        <taxon>Diaporthales</taxon>
        <taxon>Cytosporaceae</taxon>
        <taxon>Cytospora</taxon>
    </lineage>
</organism>
<sequence>MTFGGDWFQMDADGKHGRVNFRGIAQTEYLVADPKLRFLESSFIVGSAQVLGHENGVNIQNRQSLVITPKVSE</sequence>
<evidence type="ECO:0000313" key="1">
    <source>
        <dbReference type="EMBL" id="KUI54198.1"/>
    </source>
</evidence>
<name>A0A194URC2_CYTMA</name>
<proteinExistence type="predicted"/>
<gene>
    <name evidence="1" type="ORF">VP1G_10660</name>
</gene>